<keyword evidence="3 5" id="KW-0720">Serine protease</keyword>
<dbReference type="CDD" id="cd00190">
    <property type="entry name" value="Tryp_SPc"/>
    <property type="match status" value="1"/>
</dbReference>
<gene>
    <name evidence="9" type="ORF">HICCMSTLAB_LOCUS11070</name>
</gene>
<feature type="domain" description="Peptidase S1" evidence="8">
    <location>
        <begin position="852"/>
        <end position="1094"/>
    </location>
</feature>
<dbReference type="PROSITE" id="PS00134">
    <property type="entry name" value="TRYPSIN_HIS"/>
    <property type="match status" value="1"/>
</dbReference>
<dbReference type="PROSITE" id="PS00135">
    <property type="entry name" value="TRYPSIN_SER"/>
    <property type="match status" value="1"/>
</dbReference>
<dbReference type="SMART" id="SM00020">
    <property type="entry name" value="Tryp_SPc"/>
    <property type="match status" value="1"/>
</dbReference>
<dbReference type="PROSITE" id="PS50240">
    <property type="entry name" value="TRYPSIN_DOM"/>
    <property type="match status" value="1"/>
</dbReference>
<evidence type="ECO:0000256" key="2">
    <source>
        <dbReference type="ARBA" id="ARBA00022801"/>
    </source>
</evidence>
<dbReference type="OrthoDB" id="93664at2759"/>
<dbReference type="GO" id="GO:0006508">
    <property type="term" value="P:proteolysis"/>
    <property type="evidence" value="ECO:0007669"/>
    <property type="project" value="UniProtKB-KW"/>
</dbReference>
<reference evidence="9" key="1">
    <citation type="submission" date="2021-04" db="EMBL/GenBank/DDBJ databases">
        <authorList>
            <person name="Chebbi M.A.C M."/>
        </authorList>
    </citation>
    <scope>NUCLEOTIDE SEQUENCE</scope>
</reference>
<feature type="region of interest" description="Disordered" evidence="6">
    <location>
        <begin position="539"/>
        <end position="562"/>
    </location>
</feature>
<feature type="compositionally biased region" description="Low complexity" evidence="6">
    <location>
        <begin position="227"/>
        <end position="241"/>
    </location>
</feature>
<proteinExistence type="predicted"/>
<keyword evidence="1 5" id="KW-0645">Protease</keyword>
<feature type="compositionally biased region" description="Polar residues" evidence="6">
    <location>
        <begin position="646"/>
        <end position="659"/>
    </location>
</feature>
<feature type="compositionally biased region" description="Low complexity" evidence="6">
    <location>
        <begin position="726"/>
        <end position="744"/>
    </location>
</feature>
<dbReference type="SUPFAM" id="SSF50494">
    <property type="entry name" value="Trypsin-like serine proteases"/>
    <property type="match status" value="1"/>
</dbReference>
<feature type="region of interest" description="Disordered" evidence="6">
    <location>
        <begin position="726"/>
        <end position="758"/>
    </location>
</feature>
<organism evidence="9 10">
    <name type="scientific">Cotesia congregata</name>
    <name type="common">Parasitoid wasp</name>
    <name type="synonym">Apanteles congregatus</name>
    <dbReference type="NCBI Taxonomy" id="51543"/>
    <lineage>
        <taxon>Eukaryota</taxon>
        <taxon>Metazoa</taxon>
        <taxon>Ecdysozoa</taxon>
        <taxon>Arthropoda</taxon>
        <taxon>Hexapoda</taxon>
        <taxon>Insecta</taxon>
        <taxon>Pterygota</taxon>
        <taxon>Neoptera</taxon>
        <taxon>Endopterygota</taxon>
        <taxon>Hymenoptera</taxon>
        <taxon>Apocrita</taxon>
        <taxon>Ichneumonoidea</taxon>
        <taxon>Braconidae</taxon>
        <taxon>Microgastrinae</taxon>
        <taxon>Cotesia</taxon>
    </lineage>
</organism>
<keyword evidence="7" id="KW-0472">Membrane</keyword>
<sequence>MMASQRYVYLLVVYCYCLGIFATKSTFSEHSRGRKLFGGYRIEPKVCRPSNPSRVRGEDPPICMFNYECSQRNGQVVGACMDGFLFGACCQLPASSSSSLLSSATFPPFPPVDHETKTFETTKKSTSTPSFDHQSTMDDLSQPDILENPDNSLQNKQEPSELKPVATLTRPDQVLQIDPVYHLPSLFSHGLPASNTSHLETVLLDQNGTAIDNKIDFSFKPRPTNRSTVSPSYSSSPAVATTKKLGSSTESTRLRPTHYMNTHLISSSTESNLVRVNTLPGNKKHDDSNDFHKEEIAINHIISILNASTPSGSSASSSHVTQQLNTGSSSIHGWVTIDDTSESTNTQTFPYTYYKPVQSTKPANFYHYQVASSTPLVSTTKSKPTRPSNIILSSDFTHKNNYNYPTTQSLSSSYQYLSTKPTTLPPAPTVIVLGPLGTNDFTSVTSPKPFTKRPNNNNNNNNNHQQQNKPIYSSSSSSYYSSAKPSSPKPFNKSTIKPNQTKKPGTTITHNISTVISTDSADTSSSSNIISTSFINVKLKDSTSPKPSGTSGATSTSSSTITTTVVTKKPTVWTTLSAWSSKPSFQLRPGQTDLEWTHEGLTPVHTIVFKPTSKPVSNIVTVESDEVEGATTTNDHLINFPPDRNPNLTNSTPTSQQEKPTIVEASNNTNQEVEIENENEIHTPSFIEDEVLTNKVDDFVNKIVDSLQGNFQDLKDIVYSKKNATTPTVVTKKPPTKRPTQQKVTTKKPPTKRPVKPATYAATTGKPVKVTKPDKVTTGIVSSTKRPIVTTKRPVKPTKKVNVTSSSVSTTQKVEFQQTTEAYSASETTLFSTTPDFRRECGVRPMIKTGRVVGGRNATFGEWPWQVLVREATWLGLFTKNKCGGVLITEKYVITAAHCQPGFLASLVAVFGEYDISGELEQRRSVSRNVRRVIVHREYDAASFANDLAILELEKPVEFDAHIVPICMPDDNTDYVGRMATVTGWGRVKYNGGVPSILQEVQVPIMENSVCQEMFRTAGHSKLILDSFLCAGYANGQKDSCEGDSGGPLMMEKPDGRWFLVGTVSHGIKCAAPYLPGVYMRTAYFKPWLHSVTGV</sequence>
<keyword evidence="7" id="KW-0812">Transmembrane</keyword>
<dbReference type="GO" id="GO:0004252">
    <property type="term" value="F:serine-type endopeptidase activity"/>
    <property type="evidence" value="ECO:0007669"/>
    <property type="project" value="InterPro"/>
</dbReference>
<feature type="compositionally biased region" description="Low complexity" evidence="6">
    <location>
        <begin position="455"/>
        <end position="494"/>
    </location>
</feature>
<protein>
    <submittedName>
        <fullName evidence="9">Serine proteinase stubble isoform X1-like</fullName>
    </submittedName>
</protein>
<dbReference type="InterPro" id="IPR018114">
    <property type="entry name" value="TRYPSIN_HIS"/>
</dbReference>
<evidence type="ECO:0000256" key="7">
    <source>
        <dbReference type="SAM" id="Phobius"/>
    </source>
</evidence>
<dbReference type="Pfam" id="PF00089">
    <property type="entry name" value="Trypsin"/>
    <property type="match status" value="1"/>
</dbReference>
<dbReference type="Proteomes" id="UP000786811">
    <property type="component" value="Unassembled WGS sequence"/>
</dbReference>
<dbReference type="AlphaFoldDB" id="A0A8J2MPX5"/>
<feature type="region of interest" description="Disordered" evidence="6">
    <location>
        <begin position="215"/>
        <end position="250"/>
    </location>
</feature>
<dbReference type="InterPro" id="IPR001254">
    <property type="entry name" value="Trypsin_dom"/>
</dbReference>
<feature type="region of interest" description="Disordered" evidence="6">
    <location>
        <begin position="112"/>
        <end position="161"/>
    </location>
</feature>
<evidence type="ECO:0000259" key="8">
    <source>
        <dbReference type="PROSITE" id="PS50240"/>
    </source>
</evidence>
<feature type="compositionally biased region" description="Polar residues" evidence="6">
    <location>
        <begin position="495"/>
        <end position="509"/>
    </location>
</feature>
<comment type="caution">
    <text evidence="9">The sequence shown here is derived from an EMBL/GenBank/DDBJ whole genome shotgun (WGS) entry which is preliminary data.</text>
</comment>
<evidence type="ECO:0000313" key="10">
    <source>
        <dbReference type="Proteomes" id="UP000786811"/>
    </source>
</evidence>
<dbReference type="InterPro" id="IPR001314">
    <property type="entry name" value="Peptidase_S1A"/>
</dbReference>
<evidence type="ECO:0000256" key="1">
    <source>
        <dbReference type="ARBA" id="ARBA00022670"/>
    </source>
</evidence>
<accession>A0A8J2MPX5</accession>
<evidence type="ECO:0000256" key="6">
    <source>
        <dbReference type="SAM" id="MobiDB-lite"/>
    </source>
</evidence>
<dbReference type="InterPro" id="IPR033116">
    <property type="entry name" value="TRYPSIN_SER"/>
</dbReference>
<dbReference type="InterPro" id="IPR009003">
    <property type="entry name" value="Peptidase_S1_PA"/>
</dbReference>
<keyword evidence="2 5" id="KW-0378">Hydrolase</keyword>
<dbReference type="Gene3D" id="2.40.10.10">
    <property type="entry name" value="Trypsin-like serine proteases"/>
    <property type="match status" value="1"/>
</dbReference>
<evidence type="ECO:0000313" key="9">
    <source>
        <dbReference type="EMBL" id="CAG5102548.1"/>
    </source>
</evidence>
<feature type="region of interest" description="Disordered" evidence="6">
    <location>
        <begin position="442"/>
        <end position="509"/>
    </location>
</feature>
<dbReference type="FunFam" id="2.40.10.10:FF:000006">
    <property type="entry name" value="Serine proteinase stubble"/>
    <property type="match status" value="1"/>
</dbReference>
<feature type="transmembrane region" description="Helical" evidence="7">
    <location>
        <begin position="7"/>
        <end position="27"/>
    </location>
</feature>
<keyword evidence="4" id="KW-1015">Disulfide bond</keyword>
<dbReference type="EMBL" id="CAJNRD030001123">
    <property type="protein sequence ID" value="CAG5102548.1"/>
    <property type="molecule type" value="Genomic_DNA"/>
</dbReference>
<feature type="compositionally biased region" description="Basic residues" evidence="6">
    <location>
        <begin position="745"/>
        <end position="755"/>
    </location>
</feature>
<feature type="region of interest" description="Disordered" evidence="6">
    <location>
        <begin position="641"/>
        <end position="660"/>
    </location>
</feature>
<feature type="compositionally biased region" description="Basic and acidic residues" evidence="6">
    <location>
        <begin position="112"/>
        <end position="123"/>
    </location>
</feature>
<name>A0A8J2MPX5_COTCN</name>
<keyword evidence="10" id="KW-1185">Reference proteome</keyword>
<dbReference type="PANTHER" id="PTHR24252">
    <property type="entry name" value="ACROSIN-RELATED"/>
    <property type="match status" value="1"/>
</dbReference>
<evidence type="ECO:0000256" key="3">
    <source>
        <dbReference type="ARBA" id="ARBA00022825"/>
    </source>
</evidence>
<keyword evidence="7" id="KW-1133">Transmembrane helix</keyword>
<feature type="compositionally biased region" description="Low complexity" evidence="6">
    <location>
        <begin position="544"/>
        <end position="562"/>
    </location>
</feature>
<dbReference type="PANTHER" id="PTHR24252:SF7">
    <property type="entry name" value="HYALIN"/>
    <property type="match status" value="1"/>
</dbReference>
<evidence type="ECO:0000256" key="5">
    <source>
        <dbReference type="RuleBase" id="RU363034"/>
    </source>
</evidence>
<dbReference type="InterPro" id="IPR043504">
    <property type="entry name" value="Peptidase_S1_PA_chymotrypsin"/>
</dbReference>
<evidence type="ECO:0000256" key="4">
    <source>
        <dbReference type="ARBA" id="ARBA00023157"/>
    </source>
</evidence>
<dbReference type="PRINTS" id="PR00722">
    <property type="entry name" value="CHYMOTRYPSIN"/>
</dbReference>